<keyword evidence="3" id="KW-1185">Reference proteome</keyword>
<dbReference type="AlphaFoldDB" id="A0A7I8DGK1"/>
<dbReference type="EMBL" id="AP023366">
    <property type="protein sequence ID" value="BCJ87996.1"/>
    <property type="molecule type" value="Genomic_DNA"/>
</dbReference>
<evidence type="ECO:0000313" key="3">
    <source>
        <dbReference type="Proteomes" id="UP000593802"/>
    </source>
</evidence>
<accession>A0A7I8DGK1</accession>
<dbReference type="Proteomes" id="UP000593802">
    <property type="component" value="Chromosome"/>
</dbReference>
<dbReference type="NCBIfam" id="TIGR00976">
    <property type="entry name" value="CocE_NonD"/>
    <property type="match status" value="1"/>
</dbReference>
<dbReference type="InterPro" id="IPR008979">
    <property type="entry name" value="Galactose-bd-like_sf"/>
</dbReference>
<dbReference type="Pfam" id="PF08530">
    <property type="entry name" value="PepX_C"/>
    <property type="match status" value="1"/>
</dbReference>
<dbReference type="Gene3D" id="2.60.120.260">
    <property type="entry name" value="Galactose-binding domain-like"/>
    <property type="match status" value="1"/>
</dbReference>
<proteinExistence type="predicted"/>
<sequence length="112" mass="12518">MEAGIIRAKFRNGQDKIELMKSGEIYPVTVDLVGISRQFKQGHRIRVDIASSNCPRFDRNTNTGHREGIDGPNDVVIAQNTIYHDSDHPSAIFFPVLPGEGMFGNDKPIPRK</sequence>
<evidence type="ECO:0000259" key="1">
    <source>
        <dbReference type="Pfam" id="PF08530"/>
    </source>
</evidence>
<dbReference type="SUPFAM" id="SSF49785">
    <property type="entry name" value="Galactose-binding domain-like"/>
    <property type="match status" value="1"/>
</dbReference>
<dbReference type="KEGG" id="eff:skT53_29810"/>
<dbReference type="InterPro" id="IPR013736">
    <property type="entry name" value="Xaa-Pro_dipept_C"/>
</dbReference>
<dbReference type="GO" id="GO:0008239">
    <property type="term" value="F:dipeptidyl-peptidase activity"/>
    <property type="evidence" value="ECO:0007669"/>
    <property type="project" value="InterPro"/>
</dbReference>
<gene>
    <name evidence="2" type="ORF">skT53_29810</name>
</gene>
<evidence type="ECO:0000313" key="2">
    <source>
        <dbReference type="EMBL" id="BCJ87996.1"/>
    </source>
</evidence>
<dbReference type="RefSeq" id="WP_200758574.1">
    <property type="nucleotide sequence ID" value="NZ_AP023366.1"/>
</dbReference>
<organism evidence="2 3">
    <name type="scientific">Effusibacillus dendaii</name>
    <dbReference type="NCBI Taxonomy" id="2743772"/>
    <lineage>
        <taxon>Bacteria</taxon>
        <taxon>Bacillati</taxon>
        <taxon>Bacillota</taxon>
        <taxon>Bacilli</taxon>
        <taxon>Bacillales</taxon>
        <taxon>Alicyclobacillaceae</taxon>
        <taxon>Effusibacillus</taxon>
    </lineage>
</organism>
<dbReference type="InterPro" id="IPR005674">
    <property type="entry name" value="CocE/Ser_esterase"/>
</dbReference>
<reference evidence="2 3" key="1">
    <citation type="submission" date="2020-08" db="EMBL/GenBank/DDBJ databases">
        <title>Complete Genome Sequence of Effusibacillus dendaii Strain skT53, Isolated from Farmland soil.</title>
        <authorList>
            <person name="Konishi T."/>
            <person name="Kawasaki H."/>
        </authorList>
    </citation>
    <scope>NUCLEOTIDE SEQUENCE [LARGE SCALE GENOMIC DNA]</scope>
    <source>
        <strain evidence="3">skT53</strain>
    </source>
</reference>
<name>A0A7I8DGK1_9BACL</name>
<protein>
    <recommendedName>
        <fullName evidence="1">Xaa-Pro dipeptidyl-peptidase C-terminal domain-containing protein</fullName>
    </recommendedName>
</protein>
<feature type="domain" description="Xaa-Pro dipeptidyl-peptidase C-terminal" evidence="1">
    <location>
        <begin position="4"/>
        <end position="91"/>
    </location>
</feature>